<feature type="region of interest" description="Disordered" evidence="1">
    <location>
        <begin position="1"/>
        <end position="27"/>
    </location>
</feature>
<dbReference type="InterPro" id="IPR045338">
    <property type="entry name" value="DUF6535"/>
</dbReference>
<feature type="domain" description="DUF6535" evidence="3">
    <location>
        <begin position="61"/>
        <end position="234"/>
    </location>
</feature>
<evidence type="ECO:0000256" key="1">
    <source>
        <dbReference type="SAM" id="MobiDB-lite"/>
    </source>
</evidence>
<accession>A0A409W9Z3</accession>
<feature type="transmembrane region" description="Helical" evidence="2">
    <location>
        <begin position="245"/>
        <end position="272"/>
    </location>
</feature>
<feature type="transmembrane region" description="Helical" evidence="2">
    <location>
        <begin position="210"/>
        <end position="233"/>
    </location>
</feature>
<protein>
    <recommendedName>
        <fullName evidence="3">DUF6535 domain-containing protein</fullName>
    </recommendedName>
</protein>
<evidence type="ECO:0000313" key="5">
    <source>
        <dbReference type="Proteomes" id="UP000284842"/>
    </source>
</evidence>
<keyword evidence="2" id="KW-0472">Membrane</keyword>
<evidence type="ECO:0000256" key="2">
    <source>
        <dbReference type="SAM" id="Phobius"/>
    </source>
</evidence>
<evidence type="ECO:0000259" key="3">
    <source>
        <dbReference type="Pfam" id="PF20153"/>
    </source>
</evidence>
<feature type="compositionally biased region" description="Polar residues" evidence="1">
    <location>
        <begin position="1"/>
        <end position="15"/>
    </location>
</feature>
<keyword evidence="5" id="KW-1185">Reference proteome</keyword>
<evidence type="ECO:0000313" key="4">
    <source>
        <dbReference type="EMBL" id="PPQ75324.1"/>
    </source>
</evidence>
<organism evidence="4 5">
    <name type="scientific">Panaeolus cyanescens</name>
    <dbReference type="NCBI Taxonomy" id="181874"/>
    <lineage>
        <taxon>Eukaryota</taxon>
        <taxon>Fungi</taxon>
        <taxon>Dikarya</taxon>
        <taxon>Basidiomycota</taxon>
        <taxon>Agaricomycotina</taxon>
        <taxon>Agaricomycetes</taxon>
        <taxon>Agaricomycetidae</taxon>
        <taxon>Agaricales</taxon>
        <taxon>Agaricineae</taxon>
        <taxon>Galeropsidaceae</taxon>
        <taxon>Panaeolus</taxon>
    </lineage>
</organism>
<dbReference type="Proteomes" id="UP000284842">
    <property type="component" value="Unassembled WGS sequence"/>
</dbReference>
<gene>
    <name evidence="4" type="ORF">CVT24_007037</name>
</gene>
<dbReference type="STRING" id="181874.A0A409W9Z3"/>
<feature type="transmembrane region" description="Helical" evidence="2">
    <location>
        <begin position="154"/>
        <end position="177"/>
    </location>
</feature>
<dbReference type="Pfam" id="PF20153">
    <property type="entry name" value="DUF6535"/>
    <property type="match status" value="1"/>
</dbReference>
<comment type="caution">
    <text evidence="4">The sequence shown here is derived from an EMBL/GenBank/DDBJ whole genome shotgun (WGS) entry which is preliminary data.</text>
</comment>
<dbReference type="EMBL" id="NHTK01005682">
    <property type="protein sequence ID" value="PPQ75324.1"/>
    <property type="molecule type" value="Genomic_DNA"/>
</dbReference>
<keyword evidence="2" id="KW-0812">Transmembrane</keyword>
<sequence length="789" mass="88480">MSKQPDSDSISSANLKRQCKPGEKCTFDGSDYPSWLSSNPYASKLDDVYQHPLPFDKGNPWEKSVKTVKDFDDGICDAWVDEIQYMLVYAGLFSAVVGAFAVETQKLLQPDPGTATVLLLAQIANQLGTDANLTSATSAPFQYVNQSDALRINVLMIVSLLLSLGVALLGIIVLQWIRSYRNRENLSPQDNLALRQSRYEGLLVWKVPEIITSLPLLLQSSLVLFFVGLIDFLRSSNGILASITGAIVALILGFVVFTSCMPFIYALCLMIPGHTPPFLSPFPAYQSPQSWLIFRCLRPTGIFVSHLWLKHVKGLDAQLIRMQMSRWAEVGAWKDFVLSSNGTIATADLLDKSLVWLVETFSSFESFCNTYRCLLSLTGSTLISVADKIVIPHFSLDNTVSFSRQEVFSLDDPLRRQVCLQQIYRYDWHTRRGTSTQATQHYVELLNNGLCSILQAMDAMVNNSAVTLVPVHNRGAGFAKAFQSITEQYELTIGYTEFNDDLEMNFKRTWLFTFVTLLRSGMFRFQLSSAGQADGIRFTAFWRKLLDRQADLSPINECIEGIVTWMNDFDPEDWKEGEGSKEESELRILERVACVSAFLSVIWLIDTLDMEEYPSILLFISQFLDDAKCHRIWDRLNHADYAYAAPFWNSLMLSLGDKYYQSLSLPSESGKRGVVVGGRQDTFDTVKSTSTPVKRARHRYSTMHLSDTITSSQSNIQDNPAVVQEPLPISSLEGQYIAVDIHEYNSEHTIPPTSTSTDLTPASANINVTADVSLVSRSQTTNNTLFHTV</sequence>
<proteinExistence type="predicted"/>
<name>A0A409W9Z3_9AGAR</name>
<dbReference type="OrthoDB" id="3221808at2759"/>
<keyword evidence="2" id="KW-1133">Transmembrane helix</keyword>
<dbReference type="InParanoid" id="A0A409W9Z3"/>
<reference evidence="4 5" key="1">
    <citation type="journal article" date="2018" name="Evol. Lett.">
        <title>Horizontal gene cluster transfer increased hallucinogenic mushroom diversity.</title>
        <authorList>
            <person name="Reynolds H.T."/>
            <person name="Vijayakumar V."/>
            <person name="Gluck-Thaler E."/>
            <person name="Korotkin H.B."/>
            <person name="Matheny P.B."/>
            <person name="Slot J.C."/>
        </authorList>
    </citation>
    <scope>NUCLEOTIDE SEQUENCE [LARGE SCALE GENOMIC DNA]</scope>
    <source>
        <strain evidence="4 5">2629</strain>
    </source>
</reference>
<dbReference type="AlphaFoldDB" id="A0A409W9Z3"/>